<proteinExistence type="predicted"/>
<comment type="caution">
    <text evidence="2">The sequence shown here is derived from an EMBL/GenBank/DDBJ whole genome shotgun (WGS) entry which is preliminary data.</text>
</comment>
<feature type="region of interest" description="Disordered" evidence="1">
    <location>
        <begin position="245"/>
        <end position="317"/>
    </location>
</feature>
<keyword evidence="3" id="KW-1185">Reference proteome</keyword>
<evidence type="ECO:0000256" key="1">
    <source>
        <dbReference type="SAM" id="MobiDB-lite"/>
    </source>
</evidence>
<reference evidence="2" key="1">
    <citation type="journal article" date="2023" name="Mol. Phylogenet. Evol.">
        <title>Genome-scale phylogeny and comparative genomics of the fungal order Sordariales.</title>
        <authorList>
            <person name="Hensen N."/>
            <person name="Bonometti L."/>
            <person name="Westerberg I."/>
            <person name="Brannstrom I.O."/>
            <person name="Guillou S."/>
            <person name="Cros-Aarteil S."/>
            <person name="Calhoun S."/>
            <person name="Haridas S."/>
            <person name="Kuo A."/>
            <person name="Mondo S."/>
            <person name="Pangilinan J."/>
            <person name="Riley R."/>
            <person name="LaButti K."/>
            <person name="Andreopoulos B."/>
            <person name="Lipzen A."/>
            <person name="Chen C."/>
            <person name="Yan M."/>
            <person name="Daum C."/>
            <person name="Ng V."/>
            <person name="Clum A."/>
            <person name="Steindorff A."/>
            <person name="Ohm R.A."/>
            <person name="Martin F."/>
            <person name="Silar P."/>
            <person name="Natvig D.O."/>
            <person name="Lalanne C."/>
            <person name="Gautier V."/>
            <person name="Ament-Velasquez S.L."/>
            <person name="Kruys A."/>
            <person name="Hutchinson M.I."/>
            <person name="Powell A.J."/>
            <person name="Barry K."/>
            <person name="Miller A.N."/>
            <person name="Grigoriev I.V."/>
            <person name="Debuchy R."/>
            <person name="Gladieux P."/>
            <person name="Hiltunen Thoren M."/>
            <person name="Johannesson H."/>
        </authorList>
    </citation>
    <scope>NUCLEOTIDE SEQUENCE</scope>
    <source>
        <strain evidence="2">CBS 168.71</strain>
    </source>
</reference>
<dbReference type="EMBL" id="JAUEPN010000012">
    <property type="protein sequence ID" value="KAK3290583.1"/>
    <property type="molecule type" value="Genomic_DNA"/>
</dbReference>
<feature type="compositionally biased region" description="Basic and acidic residues" evidence="1">
    <location>
        <begin position="530"/>
        <end position="589"/>
    </location>
</feature>
<dbReference type="Gene3D" id="2.40.70.10">
    <property type="entry name" value="Acid Proteases"/>
    <property type="match status" value="1"/>
</dbReference>
<feature type="compositionally biased region" description="Basic and acidic residues" evidence="1">
    <location>
        <begin position="505"/>
        <end position="519"/>
    </location>
</feature>
<reference evidence="2" key="2">
    <citation type="submission" date="2023-06" db="EMBL/GenBank/DDBJ databases">
        <authorList>
            <consortium name="Lawrence Berkeley National Laboratory"/>
            <person name="Haridas S."/>
            <person name="Hensen N."/>
            <person name="Bonometti L."/>
            <person name="Westerberg I."/>
            <person name="Brannstrom I.O."/>
            <person name="Guillou S."/>
            <person name="Cros-Aarteil S."/>
            <person name="Calhoun S."/>
            <person name="Kuo A."/>
            <person name="Mondo S."/>
            <person name="Pangilinan J."/>
            <person name="Riley R."/>
            <person name="Labutti K."/>
            <person name="Andreopoulos B."/>
            <person name="Lipzen A."/>
            <person name="Chen C."/>
            <person name="Yanf M."/>
            <person name="Daum C."/>
            <person name="Ng V."/>
            <person name="Clum A."/>
            <person name="Steindorff A."/>
            <person name="Ohm R."/>
            <person name="Martin F."/>
            <person name="Silar P."/>
            <person name="Natvig D."/>
            <person name="Lalanne C."/>
            <person name="Gautier V."/>
            <person name="Ament-Velasquez S.L."/>
            <person name="Kruys A."/>
            <person name="Hutchinson M.I."/>
            <person name="Powell A.J."/>
            <person name="Barry K."/>
            <person name="Miller A.N."/>
            <person name="Grigoriev I.V."/>
            <person name="Debuchy R."/>
            <person name="Gladieux P."/>
            <person name="Thoren M.H."/>
            <person name="Johannesson H."/>
        </authorList>
    </citation>
    <scope>NUCLEOTIDE SEQUENCE</scope>
    <source>
        <strain evidence="2">CBS 168.71</strain>
    </source>
</reference>
<evidence type="ECO:0000313" key="2">
    <source>
        <dbReference type="EMBL" id="KAK3290583.1"/>
    </source>
</evidence>
<dbReference type="Proteomes" id="UP001278766">
    <property type="component" value="Unassembled WGS sequence"/>
</dbReference>
<feature type="region of interest" description="Disordered" evidence="1">
    <location>
        <begin position="1"/>
        <end position="97"/>
    </location>
</feature>
<feature type="region of interest" description="Disordered" evidence="1">
    <location>
        <begin position="496"/>
        <end position="589"/>
    </location>
</feature>
<dbReference type="AlphaFoldDB" id="A0AAE0LME7"/>
<organism evidence="2 3">
    <name type="scientific">Chaetomium fimeti</name>
    <dbReference type="NCBI Taxonomy" id="1854472"/>
    <lineage>
        <taxon>Eukaryota</taxon>
        <taxon>Fungi</taxon>
        <taxon>Dikarya</taxon>
        <taxon>Ascomycota</taxon>
        <taxon>Pezizomycotina</taxon>
        <taxon>Sordariomycetes</taxon>
        <taxon>Sordariomycetidae</taxon>
        <taxon>Sordariales</taxon>
        <taxon>Chaetomiaceae</taxon>
        <taxon>Chaetomium</taxon>
    </lineage>
</organism>
<accession>A0AAE0LME7</accession>
<dbReference type="InterPro" id="IPR021109">
    <property type="entry name" value="Peptidase_aspartic_dom_sf"/>
</dbReference>
<evidence type="ECO:0000313" key="3">
    <source>
        <dbReference type="Proteomes" id="UP001278766"/>
    </source>
</evidence>
<dbReference type="GeneID" id="87841811"/>
<protein>
    <submittedName>
        <fullName evidence="2">Uncharacterized protein</fullName>
    </submittedName>
</protein>
<gene>
    <name evidence="2" type="ORF">B0H64DRAFT_411613</name>
</gene>
<name>A0AAE0LME7_9PEZI</name>
<sequence length="806" mass="90860">MFPTDPDIPANPALQKLPPVATNPSAKAPSDRIQTNLTTRERTPVAQSASQDDNPIRPPPTPGRNEQDTHTLEAVLPRSETEPTTSADDGALRRARPTKLSGIRDSVRWLDDKIDLRTTDTDSTIRALNQTTLSTLSTIDELKYTLSTGLQKLSQDIASVNNRISAIDMRSAEHHAQLQTRVGDGTRQIQEHLMRNNINRISQIDAVRQCIKNIGHDLHNDRGHRHLDSKQEQQDEVTTRLRNVRGNLHAQNTSSIPEEGVRIGSRNGFNQRAPPPEDRAGGASGGPDPSDDDDDDGDRPCHRNSPGTYEIKPGDIGRFDPTFEDAHGVGVVNDGSNTIFTDVYCFIERINTFLEDPETSVSAERQITSHFQSLLSGPAILWWTNEVAASHRMELRRMGLRTMLNFLKLRFNPDSMTATRRFNGTFLASKDVDEDDQAMSKFVQKKLRWARSMGIIDGSIEPKMRQYLPPLKRFPTLSEDMQGIEKSRSILLAATHHQHQGLRKKPYEDKRSYTVDKTSHKFPSSFSSNRSHDRYYDRHSDWHRDRTDKYDSHDRKQYRKHSDCQEGNRRRDDGDRDRDRDRKLDDRDRHRDRDRYKLREDANNVDFRCPIHPAIASAEEATPEDDSAVQANSVAVSIATIASDIPTSGYKVKDAPAGRTTQPDGSALGGYTHLRIAARIQPEGPNIEICLDPVASHSLIGRSFLEQLNYRIEHRKGKMKGVGEGKRNLSYWATFDIYLPGVENGGPTLNKFTHSAWVAESLGPNLLLGNGFLDAYGAKIDYETKLAHLQLFDFVLPFSIYAHLTP</sequence>
<dbReference type="RefSeq" id="XP_062654097.1">
    <property type="nucleotide sequence ID" value="XM_062804863.1"/>
</dbReference>